<evidence type="ECO:0000313" key="10">
    <source>
        <dbReference type="EMBL" id="KAF4081666.1"/>
    </source>
</evidence>
<dbReference type="EMBL" id="JAAGNN010000013">
    <property type="protein sequence ID" value="KAF4081666.1"/>
    <property type="molecule type" value="Genomic_DNA"/>
</dbReference>
<keyword evidence="7" id="KW-0539">Nucleus</keyword>
<dbReference type="FunFam" id="2.10.110.10:FF:000030">
    <property type="entry name" value="Four and a half LIM domains protein 2"/>
    <property type="match status" value="1"/>
</dbReference>
<dbReference type="OrthoDB" id="274660at2759"/>
<dbReference type="AlphaFoldDB" id="A0A7J6AFT2"/>
<dbReference type="SUPFAM" id="SSF57716">
    <property type="entry name" value="Glucocorticoid receptor-like (DNA-binding domain)"/>
    <property type="match status" value="4"/>
</dbReference>
<name>A0A7J6AFT2_AMEME</name>
<protein>
    <recommendedName>
        <fullName evidence="9">LIM zinc-binding domain-containing protein</fullName>
    </recommendedName>
</protein>
<dbReference type="GO" id="GO:0003779">
    <property type="term" value="F:actin binding"/>
    <property type="evidence" value="ECO:0007669"/>
    <property type="project" value="TreeGrafter"/>
</dbReference>
<dbReference type="CDD" id="cd09423">
    <property type="entry name" value="LIM1_FHL3"/>
    <property type="match status" value="1"/>
</dbReference>
<evidence type="ECO:0000256" key="2">
    <source>
        <dbReference type="ARBA" id="ARBA00022723"/>
    </source>
</evidence>
<dbReference type="PROSITE" id="PS00478">
    <property type="entry name" value="LIM_DOMAIN_1"/>
    <property type="match status" value="3"/>
</dbReference>
<dbReference type="GO" id="GO:0003712">
    <property type="term" value="F:transcription coregulator activity"/>
    <property type="evidence" value="ECO:0007669"/>
    <property type="project" value="TreeGrafter"/>
</dbReference>
<dbReference type="InterPro" id="IPR056807">
    <property type="entry name" value="LIM_FHL1/2/3/5_N"/>
</dbReference>
<evidence type="ECO:0000256" key="7">
    <source>
        <dbReference type="ARBA" id="ARBA00023242"/>
    </source>
</evidence>
<dbReference type="SMART" id="SM00132">
    <property type="entry name" value="LIM"/>
    <property type="match status" value="3"/>
</dbReference>
<dbReference type="Proteomes" id="UP000593565">
    <property type="component" value="Unassembled WGS sequence"/>
</dbReference>
<dbReference type="FunFam" id="2.10.110.10:FF:000013">
    <property type="entry name" value="Four and a half LIM domains 1"/>
    <property type="match status" value="1"/>
</dbReference>
<dbReference type="Gene3D" id="2.10.110.10">
    <property type="entry name" value="Cysteine Rich Protein"/>
    <property type="match status" value="3"/>
</dbReference>
<evidence type="ECO:0000259" key="9">
    <source>
        <dbReference type="PROSITE" id="PS50023"/>
    </source>
</evidence>
<dbReference type="PANTHER" id="PTHR24205">
    <property type="entry name" value="FOUR AND A HALF LIM DOMAINS PROTEIN"/>
    <property type="match status" value="1"/>
</dbReference>
<dbReference type="Pfam" id="PF00412">
    <property type="entry name" value="LIM"/>
    <property type="match status" value="3"/>
</dbReference>
<reference evidence="10 11" key="1">
    <citation type="submission" date="2020-02" db="EMBL/GenBank/DDBJ databases">
        <title>A chromosome-scale genome assembly of the black bullhead catfish (Ameiurus melas).</title>
        <authorList>
            <person name="Wen M."/>
            <person name="Zham M."/>
            <person name="Cabau C."/>
            <person name="Klopp C."/>
            <person name="Donnadieu C."/>
            <person name="Roques C."/>
            <person name="Bouchez O."/>
            <person name="Lampietro C."/>
            <person name="Jouanno E."/>
            <person name="Herpin A."/>
            <person name="Louis A."/>
            <person name="Berthelot C."/>
            <person name="Parey E."/>
            <person name="Roest-Crollius H."/>
            <person name="Braasch I."/>
            <person name="Postlethwait J."/>
            <person name="Robinson-Rechavi M."/>
            <person name="Echchiki A."/>
            <person name="Begum T."/>
            <person name="Montfort J."/>
            <person name="Schartl M."/>
            <person name="Bobe J."/>
            <person name="Guiguen Y."/>
        </authorList>
    </citation>
    <scope>NUCLEOTIDE SEQUENCE [LARGE SCALE GENOMIC DNA]</scope>
    <source>
        <strain evidence="10">M_S1</strain>
        <tissue evidence="10">Blood</tissue>
    </source>
</reference>
<dbReference type="PANTHER" id="PTHR24205:SF5">
    <property type="entry name" value="FOUR AND A HALF LIM DOMAINS PROTEIN 3"/>
    <property type="match status" value="1"/>
</dbReference>
<dbReference type="CDD" id="cd09427">
    <property type="entry name" value="LIM2_FHL3"/>
    <property type="match status" value="1"/>
</dbReference>
<dbReference type="Pfam" id="PF25076">
    <property type="entry name" value="LIM_FHL2-3_N"/>
    <property type="match status" value="1"/>
</dbReference>
<keyword evidence="2 8" id="KW-0479">Metal-binding</keyword>
<evidence type="ECO:0000256" key="4">
    <source>
        <dbReference type="ARBA" id="ARBA00022771"/>
    </source>
</evidence>
<dbReference type="InterPro" id="IPR001781">
    <property type="entry name" value="Znf_LIM"/>
</dbReference>
<evidence type="ECO:0000256" key="3">
    <source>
        <dbReference type="ARBA" id="ARBA00022737"/>
    </source>
</evidence>
<evidence type="ECO:0000256" key="5">
    <source>
        <dbReference type="ARBA" id="ARBA00022833"/>
    </source>
</evidence>
<proteinExistence type="predicted"/>
<dbReference type="GO" id="GO:0030018">
    <property type="term" value="C:Z disc"/>
    <property type="evidence" value="ECO:0007669"/>
    <property type="project" value="TreeGrafter"/>
</dbReference>
<evidence type="ECO:0000256" key="1">
    <source>
        <dbReference type="ARBA" id="ARBA00004123"/>
    </source>
</evidence>
<dbReference type="PROSITE" id="PS50023">
    <property type="entry name" value="LIM_DOMAIN_2"/>
    <property type="match status" value="3"/>
</dbReference>
<dbReference type="GO" id="GO:0005634">
    <property type="term" value="C:nucleus"/>
    <property type="evidence" value="ECO:0007669"/>
    <property type="project" value="UniProtKB-SubCell"/>
</dbReference>
<evidence type="ECO:0000256" key="8">
    <source>
        <dbReference type="PROSITE-ProRule" id="PRU00125"/>
    </source>
</evidence>
<accession>A0A7J6AFT2</accession>
<dbReference type="GO" id="GO:0001725">
    <property type="term" value="C:stress fiber"/>
    <property type="evidence" value="ECO:0007669"/>
    <property type="project" value="TreeGrafter"/>
</dbReference>
<feature type="domain" description="LIM zinc-binding" evidence="9">
    <location>
        <begin position="161"/>
        <end position="219"/>
    </location>
</feature>
<comment type="subcellular location">
    <subcellularLocation>
        <location evidence="1">Nucleus</location>
    </subcellularLocation>
</comment>
<evidence type="ECO:0000313" key="11">
    <source>
        <dbReference type="Proteomes" id="UP000593565"/>
    </source>
</evidence>
<feature type="domain" description="LIM zinc-binding" evidence="9">
    <location>
        <begin position="99"/>
        <end position="160"/>
    </location>
</feature>
<dbReference type="CDD" id="cd09346">
    <property type="entry name" value="LIM3_FHL"/>
    <property type="match status" value="1"/>
</dbReference>
<dbReference type="GO" id="GO:0030036">
    <property type="term" value="P:actin cytoskeleton organization"/>
    <property type="evidence" value="ECO:0007669"/>
    <property type="project" value="TreeGrafter"/>
</dbReference>
<sequence>MSDQFNCENCKESLYGRKYIQVDDVPHCVPCYDRLYANTCQGCKELIGHNSRELYYDDHHYHEECFHCSRCNRSLADEPFTCQDEALLCNDCYCSEFSSKCVACNKIFMPGLKKLEYGGSTWHEECFVCCVCQQSLGSQSFIPDKDEYYCVPCYERRFAPRCSHCKQILLQGGVTYRDEPWHRECFLCSGCKMQLAGQPFTSQGEKPYCVKCFSCLYAQKCTACNKAITGFGDGKYVSFEDRRSGASGFFSLLDVPSLWSEPDFSPAAQRSCAKTATTETQILCVCVKFVYYFKAVFV</sequence>
<keyword evidence="3" id="KW-0677">Repeat</keyword>
<keyword evidence="6 8" id="KW-0440">LIM domain</keyword>
<keyword evidence="4" id="KW-0863">Zinc-finger</keyword>
<comment type="caution">
    <text evidence="10">The sequence shown here is derived from an EMBL/GenBank/DDBJ whole genome shotgun (WGS) entry which is preliminary data.</text>
</comment>
<dbReference type="GO" id="GO:0008270">
    <property type="term" value="F:zinc ion binding"/>
    <property type="evidence" value="ECO:0007669"/>
    <property type="project" value="UniProtKB-KW"/>
</dbReference>
<gene>
    <name evidence="10" type="ORF">AMELA_G00163930</name>
</gene>
<feature type="domain" description="LIM zinc-binding" evidence="9">
    <location>
        <begin position="38"/>
        <end position="98"/>
    </location>
</feature>
<evidence type="ECO:0000256" key="6">
    <source>
        <dbReference type="ARBA" id="ARBA00023038"/>
    </source>
</evidence>
<keyword evidence="5 8" id="KW-0862">Zinc</keyword>
<organism evidence="10 11">
    <name type="scientific">Ameiurus melas</name>
    <name type="common">Black bullhead</name>
    <name type="synonym">Silurus melas</name>
    <dbReference type="NCBI Taxonomy" id="219545"/>
    <lineage>
        <taxon>Eukaryota</taxon>
        <taxon>Metazoa</taxon>
        <taxon>Chordata</taxon>
        <taxon>Craniata</taxon>
        <taxon>Vertebrata</taxon>
        <taxon>Euteleostomi</taxon>
        <taxon>Actinopterygii</taxon>
        <taxon>Neopterygii</taxon>
        <taxon>Teleostei</taxon>
        <taxon>Ostariophysi</taxon>
        <taxon>Siluriformes</taxon>
        <taxon>Ictaluridae</taxon>
        <taxon>Ameiurus</taxon>
    </lineage>
</organism>
<keyword evidence="11" id="KW-1185">Reference proteome</keyword>